<feature type="transmembrane region" description="Helical" evidence="6">
    <location>
        <begin position="414"/>
        <end position="437"/>
    </location>
</feature>
<dbReference type="InterPro" id="IPR050833">
    <property type="entry name" value="Poly_Biosynth_Transport"/>
</dbReference>
<feature type="transmembrane region" description="Helical" evidence="6">
    <location>
        <begin position="355"/>
        <end position="375"/>
    </location>
</feature>
<feature type="transmembrane region" description="Helical" evidence="6">
    <location>
        <begin position="41"/>
        <end position="60"/>
    </location>
</feature>
<dbReference type="CDD" id="cd13128">
    <property type="entry name" value="MATE_Wzx_like"/>
    <property type="match status" value="1"/>
</dbReference>
<name>A0ABZ3EXJ4_9FIRM</name>
<gene>
    <name evidence="7" type="ORF">V6984_03950</name>
</gene>
<feature type="transmembrane region" description="Helical" evidence="6">
    <location>
        <begin position="141"/>
        <end position="161"/>
    </location>
</feature>
<feature type="transmembrane region" description="Helical" evidence="6">
    <location>
        <begin position="81"/>
        <end position="108"/>
    </location>
</feature>
<evidence type="ECO:0000256" key="4">
    <source>
        <dbReference type="ARBA" id="ARBA00022989"/>
    </source>
</evidence>
<evidence type="ECO:0000256" key="6">
    <source>
        <dbReference type="SAM" id="Phobius"/>
    </source>
</evidence>
<reference evidence="7 8" key="1">
    <citation type="submission" date="2024-02" db="EMBL/GenBank/DDBJ databases">
        <title>Bacterial strain from lacustrine sediment.</title>
        <authorList>
            <person name="Petit C."/>
            <person name="Fadhlaoui K."/>
        </authorList>
    </citation>
    <scope>NUCLEOTIDE SEQUENCE [LARGE SCALE GENOMIC DNA]</scope>
    <source>
        <strain evidence="7 8">IPX-CK</strain>
    </source>
</reference>
<evidence type="ECO:0000313" key="7">
    <source>
        <dbReference type="EMBL" id="XAH74931.1"/>
    </source>
</evidence>
<feature type="transmembrane region" description="Helical" evidence="6">
    <location>
        <begin position="381"/>
        <end position="402"/>
    </location>
</feature>
<accession>A0ABZ3EXJ4</accession>
<organism evidence="7 8">
    <name type="scientific">Kineothrix sedimenti</name>
    <dbReference type="NCBI Taxonomy" id="3123317"/>
    <lineage>
        <taxon>Bacteria</taxon>
        <taxon>Bacillati</taxon>
        <taxon>Bacillota</taxon>
        <taxon>Clostridia</taxon>
        <taxon>Lachnospirales</taxon>
        <taxon>Lachnospiraceae</taxon>
        <taxon>Kineothrix</taxon>
    </lineage>
</organism>
<feature type="transmembrane region" description="Helical" evidence="6">
    <location>
        <begin position="293"/>
        <end position="315"/>
    </location>
</feature>
<dbReference type="RefSeq" id="WP_342758509.1">
    <property type="nucleotide sequence ID" value="NZ_CP146256.1"/>
</dbReference>
<dbReference type="PANTHER" id="PTHR30250:SF11">
    <property type="entry name" value="O-ANTIGEN TRANSPORTER-RELATED"/>
    <property type="match status" value="1"/>
</dbReference>
<dbReference type="Pfam" id="PF01943">
    <property type="entry name" value="Polysacc_synt"/>
    <property type="match status" value="1"/>
</dbReference>
<protein>
    <submittedName>
        <fullName evidence="7">Flippase</fullName>
    </submittedName>
</protein>
<feature type="transmembrane region" description="Helical" evidence="6">
    <location>
        <begin position="443"/>
        <end position="464"/>
    </location>
</feature>
<dbReference type="EMBL" id="CP146256">
    <property type="protein sequence ID" value="XAH74931.1"/>
    <property type="molecule type" value="Genomic_DNA"/>
</dbReference>
<dbReference type="InterPro" id="IPR002797">
    <property type="entry name" value="Polysacc_synth"/>
</dbReference>
<feature type="transmembrane region" description="Helical" evidence="6">
    <location>
        <begin position="114"/>
        <end position="134"/>
    </location>
</feature>
<evidence type="ECO:0000313" key="8">
    <source>
        <dbReference type="Proteomes" id="UP001451571"/>
    </source>
</evidence>
<evidence type="ECO:0000256" key="1">
    <source>
        <dbReference type="ARBA" id="ARBA00004651"/>
    </source>
</evidence>
<keyword evidence="8" id="KW-1185">Reference proteome</keyword>
<evidence type="ECO:0000256" key="5">
    <source>
        <dbReference type="ARBA" id="ARBA00023136"/>
    </source>
</evidence>
<keyword evidence="4 6" id="KW-1133">Transmembrane helix</keyword>
<dbReference type="Proteomes" id="UP001451571">
    <property type="component" value="Chromosome"/>
</dbReference>
<evidence type="ECO:0000256" key="2">
    <source>
        <dbReference type="ARBA" id="ARBA00022475"/>
    </source>
</evidence>
<sequence>MGSQVKKNYIYNVIYRLSICILPLVVTPYVARVLGAEQVGLYAFSSTVACYFIMFGKMGLDNYGNRSIASCRDDIEKRSRVFWGIYTMQVFTSIISILIFILLIVTVFKADSVVYWMQLMYVGSILFDVSWFFYGMERFRITMIRSLISRTLIIAGVFIFVHSEKDLWVYTCVMSACFLLEQIQLVPFLFRQIKWVRLKKEDIVCHIVPNLKLFVPLLALSSYHWMDKIMLGVMTKSTAIVAFYTYAENIINLPKGIMSALDTVMLPRISNLVANERIEEGLRKMRNAIRFNSFVSCALCFGIAGVSPVFIPWFFGEEYVPAIVLTMELAMVMIPMSLAEMVQTQYLIPFKRENIYIRSVTLGAVTDIVLNLLLIPPYGASGAVIGTLCAEILVCVYQMHYIKDVYRLSQLIKMLLPFMVCGGAEFAVTYSMCGLNINPFLLLPMQILAGGAVYLLGCGIYVIFISREYRNVRDIIKGGDAEGDSRY</sequence>
<keyword evidence="3 6" id="KW-0812">Transmembrane</keyword>
<evidence type="ECO:0000256" key="3">
    <source>
        <dbReference type="ARBA" id="ARBA00022692"/>
    </source>
</evidence>
<feature type="transmembrane region" description="Helical" evidence="6">
    <location>
        <begin position="321"/>
        <end position="343"/>
    </location>
</feature>
<comment type="subcellular location">
    <subcellularLocation>
        <location evidence="1">Cell membrane</location>
        <topology evidence="1">Multi-pass membrane protein</topology>
    </subcellularLocation>
</comment>
<feature type="transmembrane region" description="Helical" evidence="6">
    <location>
        <begin position="167"/>
        <end position="190"/>
    </location>
</feature>
<feature type="transmembrane region" description="Helical" evidence="6">
    <location>
        <begin position="9"/>
        <end position="29"/>
    </location>
</feature>
<dbReference type="PANTHER" id="PTHR30250">
    <property type="entry name" value="PST FAMILY PREDICTED COLANIC ACID TRANSPORTER"/>
    <property type="match status" value="1"/>
</dbReference>
<keyword evidence="2" id="KW-1003">Cell membrane</keyword>
<keyword evidence="5 6" id="KW-0472">Membrane</keyword>
<proteinExistence type="predicted"/>